<dbReference type="Proteomes" id="UP000295172">
    <property type="component" value="Unassembled WGS sequence"/>
</dbReference>
<dbReference type="InterPro" id="IPR018905">
    <property type="entry name" value="A-galactase_NEW3"/>
</dbReference>
<evidence type="ECO:0000259" key="2">
    <source>
        <dbReference type="Pfam" id="PF10633"/>
    </source>
</evidence>
<dbReference type="Pfam" id="PF10633">
    <property type="entry name" value="NPCBM_assoc"/>
    <property type="match status" value="1"/>
</dbReference>
<evidence type="ECO:0000259" key="3">
    <source>
        <dbReference type="Pfam" id="PF25275"/>
    </source>
</evidence>
<name>A0A4R4XDP0_9ACTN</name>
<feature type="region of interest" description="Disordered" evidence="1">
    <location>
        <begin position="1"/>
        <end position="45"/>
    </location>
</feature>
<evidence type="ECO:0000256" key="1">
    <source>
        <dbReference type="SAM" id="MobiDB-lite"/>
    </source>
</evidence>
<reference evidence="4 5" key="1">
    <citation type="submission" date="2019-02" db="EMBL/GenBank/DDBJ databases">
        <title>Draft genome sequences of novel Actinobacteria.</title>
        <authorList>
            <person name="Sahin N."/>
            <person name="Ay H."/>
            <person name="Saygin H."/>
        </authorList>
    </citation>
    <scope>NUCLEOTIDE SEQUENCE [LARGE SCALE GENOMIC DNA]</scope>
    <source>
        <strain evidence="4 5">16K104</strain>
    </source>
</reference>
<feature type="domain" description="Golvesin/Xly CBD-like" evidence="3">
    <location>
        <begin position="1231"/>
        <end position="1357"/>
    </location>
</feature>
<accession>A0A4R4XDP0</accession>
<feature type="compositionally biased region" description="Polar residues" evidence="1">
    <location>
        <begin position="32"/>
        <end position="43"/>
    </location>
</feature>
<evidence type="ECO:0000313" key="4">
    <source>
        <dbReference type="EMBL" id="TDD28552.1"/>
    </source>
</evidence>
<protein>
    <submittedName>
        <fullName evidence="4">Uncharacterized protein</fullName>
    </submittedName>
</protein>
<organism evidence="4 5">
    <name type="scientific">Kribbella turkmenica</name>
    <dbReference type="NCBI Taxonomy" id="2530375"/>
    <lineage>
        <taxon>Bacteria</taxon>
        <taxon>Bacillati</taxon>
        <taxon>Actinomycetota</taxon>
        <taxon>Actinomycetes</taxon>
        <taxon>Propionibacteriales</taxon>
        <taxon>Kribbellaceae</taxon>
        <taxon>Kribbella</taxon>
    </lineage>
</organism>
<dbReference type="Gene3D" id="2.60.40.10">
    <property type="entry name" value="Immunoglobulins"/>
    <property type="match status" value="2"/>
</dbReference>
<dbReference type="InterPro" id="IPR013783">
    <property type="entry name" value="Ig-like_fold"/>
</dbReference>
<dbReference type="OrthoDB" id="3796513at2"/>
<dbReference type="GO" id="GO:0005975">
    <property type="term" value="P:carbohydrate metabolic process"/>
    <property type="evidence" value="ECO:0007669"/>
    <property type="project" value="UniProtKB-ARBA"/>
</dbReference>
<keyword evidence="5" id="KW-1185">Reference proteome</keyword>
<comment type="caution">
    <text evidence="4">The sequence shown here is derived from an EMBL/GenBank/DDBJ whole genome shotgun (WGS) entry which is preliminary data.</text>
</comment>
<feature type="domain" description="Alpha-galactosidase NEW3" evidence="2">
    <location>
        <begin position="1035"/>
        <end position="1110"/>
    </location>
</feature>
<dbReference type="EMBL" id="SMKR01000020">
    <property type="protein sequence ID" value="TDD28552.1"/>
    <property type="molecule type" value="Genomic_DNA"/>
</dbReference>
<gene>
    <name evidence="4" type="ORF">E1218_06965</name>
</gene>
<evidence type="ECO:0000313" key="5">
    <source>
        <dbReference type="Proteomes" id="UP000295172"/>
    </source>
</evidence>
<sequence>MPGRLSPGTSLSHPCRSHCTPAIDTDGDRVVSETTPSSRQPQGGISRRSAIRLLVGAAVLPPVVDSLTGVAVAQEATAPGQAPLPLPLRRLDKPGLTMEPVATIAGRRHRATFFRAAWEGGWTYVREMEVRDGRGWLRVTDAESRFDEQWVVLTGSDGNPNDYYTSMTPNWVSFDSLRQLDDRTVELRSTPPGAYDLTVRWSLVGDNPELHWTITAGRDSNYVVGYQSFDAVKLDGVDEVLCGTRQHAKFVEGSRSLGAWELFAPMSLTERRLANRQVTMGVYVPGEVLLFEHERELGPDGQPFAMSLGNDDRDVQPVVFAPQIGSRSSLAAGESRGYAFGLYAAPGSMYDAYTDLTRNEYGYTDYRRNVYETSLTDTVHNIIDLILIEPAQDDSETFVPSFSGWWNRGKGFADIENDRAIRTTVASALLSAFYLTGDTRLYDKRARPLIEYHVSRPGHGSTPIIGKPVYGNRNLYRIGRVSGDASTLVPIYEQTRGQNAGIHNLAMDLIRRRPPREARTPMSNPLQAYLLTRNPAYLAELRAEARRYLRDEIMRPYTTNQPENGFAYWHSKAWTELLVTYEITGDQDILDAAHREAKRFITQTQVRPVPDTTVTVPNQPFIDSQVKIWPDGTLLPDYPVRTVKSEQVPAWMVSTCGVTYEQLTTLRIPDDGKSPVGGLTWIPCRAGFLLRLAEHTGDRLIRDVAHNLVVGRYTNYPGYYSRQHSVTQMKPRFPLEGPNGVSAIYYHHAPAQLAMTVDYLISEHVTRSASRIDFPKHFETNYVFFRYYVYGHAPGVFYGEDNVWPYFPKGIVAVDNPQVNWFTGIGNNSLYLSLTSESEHTEPVTIGLATVLTGLDPRRRYDAEIIRDNGSRTPATVLGGKLTTTVSAKGITAVVIRGVEITVPWHWTSDTTDRSSSSYHFEDIDPGSDQGLVRGMLLVRPDRSGYEAYVQIDVLTEARMVYSIDGGAEQEAPAKVFPFEWTIPVDDLASTFTYRVVSGNRSSQPRTLRLPPAVTGIVPRGQAACGELSCSPDTTPGDSVRVQARLRNGSGAVLESASVSLSVPDRWSVDVADQVPTEVSVDGTAVWTFDVGVPDDATIAKHALTARATWAGGSTDLEATDIEVIAPLKVTMLTGDPSVLAKPGDALKITAAVLNMGPVPRRGPLTLTAPPGWHVSAAVEYDVPGRSESEYTFSLTSPTAAPPGGTHRISVALPDAPARTITVLIASREIVVDDSHSWPTYTETGWWNPSGLVGWNGTSRYSEEGKLGGTATWRPDLPNDGIYDVAVWYPTNPATTTAAVYQVHHADGEEEYAVNQQQDANGWRHLGRYRFAAGTDGYLRLVVRNSGFHRADAARFELVVAAE</sequence>
<dbReference type="Pfam" id="PF25275">
    <property type="entry name" value="Golvesin_C"/>
    <property type="match status" value="1"/>
</dbReference>
<proteinExistence type="predicted"/>
<dbReference type="InterPro" id="IPR033803">
    <property type="entry name" value="CBD-like_Golvesin-Xly"/>
</dbReference>